<evidence type="ECO:0008006" key="4">
    <source>
        <dbReference type="Google" id="ProtNLM"/>
    </source>
</evidence>
<protein>
    <recommendedName>
        <fullName evidence="4">Soluble ligand binding domain-containing protein</fullName>
    </recommendedName>
</protein>
<evidence type="ECO:0000313" key="3">
    <source>
        <dbReference type="Proteomes" id="UP000886874"/>
    </source>
</evidence>
<sequence>MKRLFLFLLAAALLSVSGLLPFERRDAAALEPLEALVVSVDGNQVIVDGGACRGLGVSFDEAMEDLGRSGQGDVFFGTVSQVILAEPAVRLLPQIVKSPSLRPAAALSAAAEPPDPEDAAAYLAAHDPGLTIGAVRTALVRGTPIRLPRLVETEGGLRLDGAVNG</sequence>
<feature type="chain" id="PRO_5038832552" description="Soluble ligand binding domain-containing protein" evidence="1">
    <location>
        <begin position="22"/>
        <end position="165"/>
    </location>
</feature>
<name>A0A9D0Z4P9_9FIRM</name>
<evidence type="ECO:0000313" key="2">
    <source>
        <dbReference type="EMBL" id="HIQ68845.1"/>
    </source>
</evidence>
<feature type="signal peptide" evidence="1">
    <location>
        <begin position="1"/>
        <end position="21"/>
    </location>
</feature>
<reference evidence="2" key="2">
    <citation type="journal article" date="2021" name="PeerJ">
        <title>Extensive microbial diversity within the chicken gut microbiome revealed by metagenomics and culture.</title>
        <authorList>
            <person name="Gilroy R."/>
            <person name="Ravi A."/>
            <person name="Getino M."/>
            <person name="Pursley I."/>
            <person name="Horton D.L."/>
            <person name="Alikhan N.F."/>
            <person name="Baker D."/>
            <person name="Gharbi K."/>
            <person name="Hall N."/>
            <person name="Watson M."/>
            <person name="Adriaenssens E.M."/>
            <person name="Foster-Nyarko E."/>
            <person name="Jarju S."/>
            <person name="Secka A."/>
            <person name="Antonio M."/>
            <person name="Oren A."/>
            <person name="Chaudhuri R.R."/>
            <person name="La Ragione R."/>
            <person name="Hildebrand F."/>
            <person name="Pallen M.J."/>
        </authorList>
    </citation>
    <scope>NUCLEOTIDE SEQUENCE</scope>
    <source>
        <strain evidence="2">ChiSjej2B20-13462</strain>
    </source>
</reference>
<comment type="caution">
    <text evidence="2">The sequence shown here is derived from an EMBL/GenBank/DDBJ whole genome shotgun (WGS) entry which is preliminary data.</text>
</comment>
<dbReference type="EMBL" id="DVFN01000011">
    <property type="protein sequence ID" value="HIQ68845.1"/>
    <property type="molecule type" value="Genomic_DNA"/>
</dbReference>
<dbReference type="Proteomes" id="UP000886874">
    <property type="component" value="Unassembled WGS sequence"/>
</dbReference>
<proteinExistence type="predicted"/>
<evidence type="ECO:0000256" key="1">
    <source>
        <dbReference type="SAM" id="SignalP"/>
    </source>
</evidence>
<dbReference type="AlphaFoldDB" id="A0A9D0Z4P9"/>
<organism evidence="2 3">
    <name type="scientific">Candidatus Avoscillospira stercorigallinarum</name>
    <dbReference type="NCBI Taxonomy" id="2840708"/>
    <lineage>
        <taxon>Bacteria</taxon>
        <taxon>Bacillati</taxon>
        <taxon>Bacillota</taxon>
        <taxon>Clostridia</taxon>
        <taxon>Eubacteriales</taxon>
        <taxon>Oscillospiraceae</taxon>
        <taxon>Oscillospiraceae incertae sedis</taxon>
        <taxon>Candidatus Avoscillospira</taxon>
    </lineage>
</organism>
<reference evidence="2" key="1">
    <citation type="submission" date="2020-10" db="EMBL/GenBank/DDBJ databases">
        <authorList>
            <person name="Gilroy R."/>
        </authorList>
    </citation>
    <scope>NUCLEOTIDE SEQUENCE</scope>
    <source>
        <strain evidence="2">ChiSjej2B20-13462</strain>
    </source>
</reference>
<keyword evidence="1" id="KW-0732">Signal</keyword>
<accession>A0A9D0Z4P9</accession>
<gene>
    <name evidence="2" type="ORF">IAA67_00720</name>
</gene>